<feature type="domain" description="SRCR" evidence="8">
    <location>
        <begin position="109"/>
        <end position="209"/>
    </location>
</feature>
<evidence type="ECO:0000313" key="10">
    <source>
        <dbReference type="Proteomes" id="UP001488805"/>
    </source>
</evidence>
<evidence type="ECO:0000256" key="1">
    <source>
        <dbReference type="ARBA" id="ARBA00004613"/>
    </source>
</evidence>
<feature type="disulfide bond" evidence="7">
    <location>
        <begin position="134"/>
        <end position="198"/>
    </location>
</feature>
<evidence type="ECO:0000256" key="6">
    <source>
        <dbReference type="ARBA" id="ARBA00023180"/>
    </source>
</evidence>
<evidence type="ECO:0000256" key="3">
    <source>
        <dbReference type="ARBA" id="ARBA00022729"/>
    </source>
</evidence>
<dbReference type="FunFam" id="3.10.250.10:FF:000003">
    <property type="entry name" value="Deleted in malignant brain tumors 1"/>
    <property type="match status" value="2"/>
</dbReference>
<dbReference type="PANTHER" id="PTHR48071">
    <property type="entry name" value="SRCR DOMAIN-CONTAINING PROTEIN"/>
    <property type="match status" value="1"/>
</dbReference>
<reference evidence="9 10" key="1">
    <citation type="journal article" date="2024" name="Genome Biol. Evol.">
        <title>Chromosome-level genome assembly of the viviparous eelpout Zoarces viviparus.</title>
        <authorList>
            <person name="Fuhrmann N."/>
            <person name="Brasseur M.V."/>
            <person name="Bakowski C.E."/>
            <person name="Podsiadlowski L."/>
            <person name="Prost S."/>
            <person name="Krehenwinkel H."/>
            <person name="Mayer C."/>
        </authorList>
    </citation>
    <scope>NUCLEOTIDE SEQUENCE [LARGE SCALE GENOMIC DNA]</scope>
    <source>
        <strain evidence="9">NO-MEL_2022_Ind0_liver</strain>
    </source>
</reference>
<dbReference type="Pfam" id="PF00530">
    <property type="entry name" value="SRCR"/>
    <property type="match status" value="2"/>
</dbReference>
<protein>
    <recommendedName>
        <fullName evidence="8">SRCR domain-containing protein</fullName>
    </recommendedName>
</protein>
<feature type="disulfide bond" evidence="7">
    <location>
        <begin position="73"/>
        <end position="83"/>
    </location>
</feature>
<keyword evidence="2" id="KW-0964">Secreted</keyword>
<dbReference type="GO" id="GO:0004252">
    <property type="term" value="F:serine-type endopeptidase activity"/>
    <property type="evidence" value="ECO:0007669"/>
    <property type="project" value="TreeGrafter"/>
</dbReference>
<dbReference type="GO" id="GO:0005886">
    <property type="term" value="C:plasma membrane"/>
    <property type="evidence" value="ECO:0007669"/>
    <property type="project" value="TreeGrafter"/>
</dbReference>
<dbReference type="GO" id="GO:0005615">
    <property type="term" value="C:extracellular space"/>
    <property type="evidence" value="ECO:0007669"/>
    <property type="project" value="TreeGrafter"/>
</dbReference>
<evidence type="ECO:0000259" key="8">
    <source>
        <dbReference type="PROSITE" id="PS50287"/>
    </source>
</evidence>
<keyword evidence="6" id="KW-0325">Glycoprotein</keyword>
<dbReference type="AlphaFoldDB" id="A0AAW1F2I5"/>
<accession>A0AAW1F2I5</accession>
<evidence type="ECO:0000256" key="5">
    <source>
        <dbReference type="ARBA" id="ARBA00023157"/>
    </source>
</evidence>
<proteinExistence type="predicted"/>
<keyword evidence="4" id="KW-0677">Repeat</keyword>
<feature type="disulfide bond" evidence="7">
    <location>
        <begin position="147"/>
        <end position="208"/>
    </location>
</feature>
<dbReference type="InterPro" id="IPR036772">
    <property type="entry name" value="SRCR-like_dom_sf"/>
</dbReference>
<comment type="subcellular location">
    <subcellularLocation>
        <location evidence="1">Secreted</location>
    </subcellularLocation>
</comment>
<feature type="domain" description="SRCR" evidence="8">
    <location>
        <begin position="4"/>
        <end position="104"/>
    </location>
</feature>
<gene>
    <name evidence="9" type="ORF">VZT92_012690</name>
</gene>
<feature type="disulfide bond" evidence="7">
    <location>
        <begin position="29"/>
        <end position="93"/>
    </location>
</feature>
<dbReference type="InterPro" id="IPR001190">
    <property type="entry name" value="SRCR"/>
</dbReference>
<keyword evidence="5 7" id="KW-1015">Disulfide bond</keyword>
<evidence type="ECO:0000256" key="7">
    <source>
        <dbReference type="PROSITE-ProRule" id="PRU00196"/>
    </source>
</evidence>
<dbReference type="PANTHER" id="PTHR48071:SF15">
    <property type="entry name" value="SRCR DOMAIN-CONTAINING PROTEIN"/>
    <property type="match status" value="1"/>
</dbReference>
<evidence type="ECO:0000256" key="4">
    <source>
        <dbReference type="ARBA" id="ARBA00022737"/>
    </source>
</evidence>
<sequence length="212" mass="22570">MTAVRLVNSNSSCSGRVEIFHNGNWGTVCDDSWDWNGAQVVCQQLGCGRALSALGSAHFGQGSGPIWLDDLQCSGTESSLTDCTHRGLGTHNCRHSEDAGVVCDDMTTVRLVNSNSSCSGRVEIFLNGNWGTVCDDVWDVNDAQVVCQQLGCGKALSAPRRAHFGQGSGPIWLDDLQCSGTESSLTHCTHRGLGTHNCVHSEDDGVICEGLQ</sequence>
<dbReference type="PROSITE" id="PS50287">
    <property type="entry name" value="SRCR_2"/>
    <property type="match status" value="2"/>
</dbReference>
<keyword evidence="10" id="KW-1185">Reference proteome</keyword>
<dbReference type="PRINTS" id="PR00258">
    <property type="entry name" value="SPERACTRCPTR"/>
</dbReference>
<keyword evidence="3" id="KW-0732">Signal</keyword>
<evidence type="ECO:0000256" key="2">
    <source>
        <dbReference type="ARBA" id="ARBA00022525"/>
    </source>
</evidence>
<dbReference type="Gene3D" id="3.10.250.10">
    <property type="entry name" value="SRCR-like domain"/>
    <property type="match status" value="2"/>
</dbReference>
<dbReference type="Proteomes" id="UP001488805">
    <property type="component" value="Unassembled WGS sequence"/>
</dbReference>
<dbReference type="EMBL" id="JBCEZU010000111">
    <property type="protein sequence ID" value="KAK9528537.1"/>
    <property type="molecule type" value="Genomic_DNA"/>
</dbReference>
<feature type="disulfide bond" evidence="7">
    <location>
        <begin position="42"/>
        <end position="103"/>
    </location>
</feature>
<feature type="disulfide bond" evidence="7">
    <location>
        <begin position="178"/>
        <end position="188"/>
    </location>
</feature>
<evidence type="ECO:0000313" key="9">
    <source>
        <dbReference type="EMBL" id="KAK9528537.1"/>
    </source>
</evidence>
<dbReference type="GO" id="GO:0031638">
    <property type="term" value="P:zymogen activation"/>
    <property type="evidence" value="ECO:0007669"/>
    <property type="project" value="TreeGrafter"/>
</dbReference>
<comment type="caution">
    <text evidence="9">The sequence shown here is derived from an EMBL/GenBank/DDBJ whole genome shotgun (WGS) entry which is preliminary data.</text>
</comment>
<name>A0AAW1F2I5_ZOAVI</name>
<organism evidence="9 10">
    <name type="scientific">Zoarces viviparus</name>
    <name type="common">Viviparous eelpout</name>
    <name type="synonym">Blennius viviparus</name>
    <dbReference type="NCBI Taxonomy" id="48416"/>
    <lineage>
        <taxon>Eukaryota</taxon>
        <taxon>Metazoa</taxon>
        <taxon>Chordata</taxon>
        <taxon>Craniata</taxon>
        <taxon>Vertebrata</taxon>
        <taxon>Euteleostomi</taxon>
        <taxon>Actinopterygii</taxon>
        <taxon>Neopterygii</taxon>
        <taxon>Teleostei</taxon>
        <taxon>Neoteleostei</taxon>
        <taxon>Acanthomorphata</taxon>
        <taxon>Eupercaria</taxon>
        <taxon>Perciformes</taxon>
        <taxon>Cottioidei</taxon>
        <taxon>Zoarcales</taxon>
        <taxon>Zoarcidae</taxon>
        <taxon>Zoarcinae</taxon>
        <taxon>Zoarces</taxon>
    </lineage>
</organism>
<dbReference type="SUPFAM" id="SSF56487">
    <property type="entry name" value="SRCR-like"/>
    <property type="match status" value="2"/>
</dbReference>
<dbReference type="SMART" id="SM00202">
    <property type="entry name" value="SR"/>
    <property type="match status" value="2"/>
</dbReference>